<dbReference type="AlphaFoldDB" id="A0A2G5SDH2"/>
<dbReference type="EMBL" id="PDUG01000015">
    <property type="protein sequence ID" value="PIC13128.1"/>
    <property type="molecule type" value="Genomic_DNA"/>
</dbReference>
<name>A0A2G5SDH2_9PELO</name>
<proteinExistence type="predicted"/>
<organism evidence="1 2">
    <name type="scientific">Caenorhabditis nigoni</name>
    <dbReference type="NCBI Taxonomy" id="1611254"/>
    <lineage>
        <taxon>Eukaryota</taxon>
        <taxon>Metazoa</taxon>
        <taxon>Ecdysozoa</taxon>
        <taxon>Nematoda</taxon>
        <taxon>Chromadorea</taxon>
        <taxon>Rhabditida</taxon>
        <taxon>Rhabditina</taxon>
        <taxon>Rhabditomorpha</taxon>
        <taxon>Rhabditoidea</taxon>
        <taxon>Rhabditidae</taxon>
        <taxon>Peloderinae</taxon>
        <taxon>Caenorhabditis</taxon>
    </lineage>
</organism>
<keyword evidence="2" id="KW-1185">Reference proteome</keyword>
<accession>A0A2G5SDH2</accession>
<gene>
    <name evidence="1" type="ORF">B9Z55_027992</name>
</gene>
<evidence type="ECO:0000313" key="2">
    <source>
        <dbReference type="Proteomes" id="UP000230233"/>
    </source>
</evidence>
<evidence type="ECO:0000313" key="1">
    <source>
        <dbReference type="EMBL" id="PIC13128.1"/>
    </source>
</evidence>
<sequence>MVLNETSRTFCGRYRLRVEGVLSTVISRSPNNFWIVMEEEQERKKLRLYNVQMLGLGHLKPTHLVYNIPLNGAPKRYGTFSMVPRPV</sequence>
<protein>
    <submittedName>
        <fullName evidence="1">Uncharacterized protein</fullName>
    </submittedName>
</protein>
<reference evidence="2" key="1">
    <citation type="submission" date="2017-10" db="EMBL/GenBank/DDBJ databases">
        <title>Rapid genome shrinkage in a self-fertile nematode reveals novel sperm competition proteins.</title>
        <authorList>
            <person name="Yin D."/>
            <person name="Schwarz E.M."/>
            <person name="Thomas C.G."/>
            <person name="Felde R.L."/>
            <person name="Korf I.F."/>
            <person name="Cutter A.D."/>
            <person name="Schartner C.M."/>
            <person name="Ralston E.J."/>
            <person name="Meyer B.J."/>
            <person name="Haag E.S."/>
        </authorList>
    </citation>
    <scope>NUCLEOTIDE SEQUENCE [LARGE SCALE GENOMIC DNA]</scope>
    <source>
        <strain evidence="2">JU1422</strain>
    </source>
</reference>
<comment type="caution">
    <text evidence="1">The sequence shown here is derived from an EMBL/GenBank/DDBJ whole genome shotgun (WGS) entry which is preliminary data.</text>
</comment>
<dbReference type="Proteomes" id="UP000230233">
    <property type="component" value="Unassembled WGS sequence"/>
</dbReference>